<dbReference type="PANTHER" id="PTHR21077:SF5">
    <property type="entry name" value="CROSSOVER JUNCTION ENDONUCLEASE MMS4"/>
    <property type="match status" value="1"/>
</dbReference>
<dbReference type="Proteomes" id="UP001154114">
    <property type="component" value="Chromosome 21"/>
</dbReference>
<dbReference type="EMBL" id="LR824024">
    <property type="protein sequence ID" value="CAD0204170.1"/>
    <property type="molecule type" value="Genomic_DNA"/>
</dbReference>
<evidence type="ECO:0000256" key="1">
    <source>
        <dbReference type="ARBA" id="ARBA00001946"/>
    </source>
</evidence>
<feature type="domain" description="DUF155" evidence="14">
    <location>
        <begin position="538"/>
        <end position="617"/>
    </location>
</feature>
<dbReference type="OrthoDB" id="343092at2759"/>
<evidence type="ECO:0000313" key="15">
    <source>
        <dbReference type="EMBL" id="CAD0204170.1"/>
    </source>
</evidence>
<dbReference type="GO" id="GO:0031573">
    <property type="term" value="P:mitotic intra-S DNA damage checkpoint signaling"/>
    <property type="evidence" value="ECO:0007669"/>
    <property type="project" value="TreeGrafter"/>
</dbReference>
<keyword evidence="8" id="KW-0460">Magnesium</keyword>
<comment type="subcellular location">
    <subcellularLocation>
        <location evidence="2">Nucleus</location>
    </subcellularLocation>
</comment>
<dbReference type="InterPro" id="IPR003734">
    <property type="entry name" value="DUF155"/>
</dbReference>
<evidence type="ECO:0000256" key="3">
    <source>
        <dbReference type="ARBA" id="ARBA00022722"/>
    </source>
</evidence>
<dbReference type="InterPro" id="IPR033310">
    <property type="entry name" value="Mms4/EME1/EME2"/>
</dbReference>
<keyword evidence="10" id="KW-0234">DNA repair</keyword>
<evidence type="ECO:0000256" key="12">
    <source>
        <dbReference type="ARBA" id="ARBA00023254"/>
    </source>
</evidence>
<dbReference type="GO" id="GO:0048476">
    <property type="term" value="C:Holliday junction resolvase complex"/>
    <property type="evidence" value="ECO:0007669"/>
    <property type="project" value="InterPro"/>
</dbReference>
<organism evidence="15 16">
    <name type="scientific">Chrysodeixis includens</name>
    <name type="common">Soybean looper</name>
    <name type="synonym">Pseudoplusia includens</name>
    <dbReference type="NCBI Taxonomy" id="689277"/>
    <lineage>
        <taxon>Eukaryota</taxon>
        <taxon>Metazoa</taxon>
        <taxon>Ecdysozoa</taxon>
        <taxon>Arthropoda</taxon>
        <taxon>Hexapoda</taxon>
        <taxon>Insecta</taxon>
        <taxon>Pterygota</taxon>
        <taxon>Neoptera</taxon>
        <taxon>Endopterygota</taxon>
        <taxon>Lepidoptera</taxon>
        <taxon>Glossata</taxon>
        <taxon>Ditrysia</taxon>
        <taxon>Noctuoidea</taxon>
        <taxon>Noctuidae</taxon>
        <taxon>Plusiinae</taxon>
        <taxon>Chrysodeixis</taxon>
    </lineage>
</organism>
<gene>
    <name evidence="15" type="ORF">CINC_LOCUS6480</name>
</gene>
<evidence type="ECO:0000256" key="7">
    <source>
        <dbReference type="ARBA" id="ARBA00022801"/>
    </source>
</evidence>
<keyword evidence="16" id="KW-1185">Reference proteome</keyword>
<keyword evidence="3" id="KW-0540">Nuclease</keyword>
<dbReference type="Gene3D" id="3.40.50.10130">
    <property type="match status" value="1"/>
</dbReference>
<sequence length="647" mass="72061">MSKSVVNVSSSESDEEVVFQIDEQVLFPSGFKRDKNGNNITTDADLERALVEDKDFKSNADDLYDNIAATNTKGTMRKGLKRKSEDAIDNASARNNSGKNQNNIGIVPGNSQDRVRDKASAAAEKEAKKQKLLEEKAARKAANENNKIYKPGECMKHMQVEGHPNLWSRWYMSDVSRELAAAGARAKHDPGLCDPALLVWTRVKPRTLEDNQGQLGLSQASRCRRALYVSSAEEVSALVSSHALSPQLAQARQLADASLTLLLYRPTDFFKKNRRQTSNSNRMRMTEIDLELAITDLMVSANCDTVVVNTPNELALFIAQFTKAIAEAPFKMAKRECDEQAQFYMRGDNKKCVALDKDGVTGMGRLWQQMLAVLPQSSLDTSRALCAKYPTPLALYQALQSNDLSELASLGVSRAAAPGSRARRVGPEFARKLHALFTQQRGDTLIDDAIQPVVPIESGTLPIKKKVYKKASPAELSCQEGHYLTLAYATANSYDLKSLKDALLQQKLYEPGRLKAHEIGNVVVANPMYSVGDEPREIIFFGEGGIAFWNCTELEANNVLDFVRPFEVESYPKDVVEKEREVMTYVYQPNAKKCHLQQSSFVLMPNRDNSLERYTFSKPPATEFPRRVGVRQAAGRKNMQPKPQQHG</sequence>
<keyword evidence="11" id="KW-0539">Nucleus</keyword>
<evidence type="ECO:0000256" key="5">
    <source>
        <dbReference type="ARBA" id="ARBA00022759"/>
    </source>
</evidence>
<evidence type="ECO:0000256" key="11">
    <source>
        <dbReference type="ARBA" id="ARBA00023242"/>
    </source>
</evidence>
<reference evidence="15" key="1">
    <citation type="submission" date="2021-12" db="EMBL/GenBank/DDBJ databases">
        <authorList>
            <person name="King R."/>
        </authorList>
    </citation>
    <scope>NUCLEOTIDE SEQUENCE</scope>
</reference>
<evidence type="ECO:0000256" key="10">
    <source>
        <dbReference type="ARBA" id="ARBA00023204"/>
    </source>
</evidence>
<feature type="region of interest" description="Disordered" evidence="13">
    <location>
        <begin position="614"/>
        <end position="647"/>
    </location>
</feature>
<protein>
    <recommendedName>
        <fullName evidence="14">DUF155 domain-containing protein</fullName>
    </recommendedName>
</protein>
<evidence type="ECO:0000256" key="9">
    <source>
        <dbReference type="ARBA" id="ARBA00023172"/>
    </source>
</evidence>
<dbReference type="Gene3D" id="1.10.150.670">
    <property type="entry name" value="Crossover junction endonuclease EME1, DNA-binding domain"/>
    <property type="match status" value="1"/>
</dbReference>
<evidence type="ECO:0000256" key="8">
    <source>
        <dbReference type="ARBA" id="ARBA00022842"/>
    </source>
</evidence>
<evidence type="ECO:0000256" key="13">
    <source>
        <dbReference type="SAM" id="MobiDB-lite"/>
    </source>
</evidence>
<accession>A0A9N8KXG0</accession>
<dbReference type="GO" id="GO:0006302">
    <property type="term" value="P:double-strand break repair"/>
    <property type="evidence" value="ECO:0007669"/>
    <property type="project" value="TreeGrafter"/>
</dbReference>
<evidence type="ECO:0000313" key="16">
    <source>
        <dbReference type="Proteomes" id="UP001154114"/>
    </source>
</evidence>
<keyword evidence="9" id="KW-0233">DNA recombination</keyword>
<feature type="region of interest" description="Disordered" evidence="13">
    <location>
        <begin position="91"/>
        <end position="129"/>
    </location>
</feature>
<dbReference type="Pfam" id="PF02582">
    <property type="entry name" value="DUF155"/>
    <property type="match status" value="1"/>
</dbReference>
<feature type="compositionally biased region" description="Polar residues" evidence="13">
    <location>
        <begin position="92"/>
        <end position="112"/>
    </location>
</feature>
<keyword evidence="4" id="KW-0479">Metal-binding</keyword>
<keyword evidence="6" id="KW-0227">DNA damage</keyword>
<proteinExistence type="predicted"/>
<feature type="compositionally biased region" description="Basic and acidic residues" evidence="13">
    <location>
        <begin position="113"/>
        <end position="129"/>
    </location>
</feature>
<evidence type="ECO:0000256" key="4">
    <source>
        <dbReference type="ARBA" id="ARBA00022723"/>
    </source>
</evidence>
<dbReference type="Pfam" id="PF21292">
    <property type="entry name" value="EME1-MUS81_C"/>
    <property type="match status" value="1"/>
</dbReference>
<evidence type="ECO:0000256" key="2">
    <source>
        <dbReference type="ARBA" id="ARBA00004123"/>
    </source>
</evidence>
<keyword evidence="5" id="KW-0255">Endonuclease</keyword>
<dbReference type="GO" id="GO:0008821">
    <property type="term" value="F:crossover junction DNA endonuclease activity"/>
    <property type="evidence" value="ECO:0007669"/>
    <property type="project" value="TreeGrafter"/>
</dbReference>
<comment type="cofactor">
    <cofactor evidence="1">
        <name>Mg(2+)</name>
        <dbReference type="ChEBI" id="CHEBI:18420"/>
    </cofactor>
</comment>
<dbReference type="PANTHER" id="PTHR21077">
    <property type="entry name" value="EME1 PROTEIN"/>
    <property type="match status" value="1"/>
</dbReference>
<evidence type="ECO:0000259" key="14">
    <source>
        <dbReference type="Pfam" id="PF02582"/>
    </source>
</evidence>
<name>A0A9N8KXG0_CHRIL</name>
<dbReference type="GO" id="GO:0000712">
    <property type="term" value="P:resolution of meiotic recombination intermediates"/>
    <property type="evidence" value="ECO:0007669"/>
    <property type="project" value="TreeGrafter"/>
</dbReference>
<dbReference type="GO" id="GO:0046872">
    <property type="term" value="F:metal ion binding"/>
    <property type="evidence" value="ECO:0007669"/>
    <property type="project" value="UniProtKB-KW"/>
</dbReference>
<dbReference type="AlphaFoldDB" id="A0A9N8KXG0"/>
<keyword evidence="7" id="KW-0378">Hydrolase</keyword>
<dbReference type="InterPro" id="IPR042530">
    <property type="entry name" value="EME1/EME2_C"/>
</dbReference>
<evidence type="ECO:0000256" key="6">
    <source>
        <dbReference type="ARBA" id="ARBA00022763"/>
    </source>
</evidence>
<dbReference type="GO" id="GO:0005634">
    <property type="term" value="C:nucleus"/>
    <property type="evidence" value="ECO:0007669"/>
    <property type="project" value="UniProtKB-SubCell"/>
</dbReference>
<dbReference type="GO" id="GO:0031297">
    <property type="term" value="P:replication fork processing"/>
    <property type="evidence" value="ECO:0007669"/>
    <property type="project" value="TreeGrafter"/>
</dbReference>
<keyword evidence="12" id="KW-0469">Meiosis</keyword>